<evidence type="ECO:0000313" key="2">
    <source>
        <dbReference type="EMBL" id="CAB4193764.1"/>
    </source>
</evidence>
<sequence>MVKDFKSFINEALTLQKKGGDHYLERVNTRLNQLDVIGFTDTKGNKIVVSQNELNQIQSFYRDALSSIANPENSKIFKDTDVSPGYIGILRLGKPKVILSNGEHAEPIFRVYERTDAITGKDILRTGKCFWLFTIGSQVSTIKLYDVDGNTPSEKKFLISKSIEHMLADREAELAKISRVFSVKLDSPEALEKRHTINLTPGGVSIITLTLNSQTSVKDQLDNFINDSIIRKDKNVRLIPVPGDEPILNIESVPKQMNITPDRVWLLEKNDTFKTWGAMPIIQSKQITGPTGNEIQIKVGKKWLHWFTELTPPKEPVFNTPAQVDRILKKGDTVILGKETGNGDWRINTGVITDIATDSRSSEFPYVKTNGWDSSVIIPRAKANQIFVDYRDANESINILLNFTQWQLINC</sequence>
<evidence type="ECO:0000313" key="1">
    <source>
        <dbReference type="EMBL" id="CAB4175414.1"/>
    </source>
</evidence>
<name>A0A6J5RPQ6_9CAUD</name>
<gene>
    <name evidence="2" type="ORF">UFOVP1247_144</name>
    <name evidence="1" type="ORF">UFOVP970_184</name>
</gene>
<dbReference type="EMBL" id="LR797195">
    <property type="protein sequence ID" value="CAB4193764.1"/>
    <property type="molecule type" value="Genomic_DNA"/>
</dbReference>
<protein>
    <submittedName>
        <fullName evidence="2">Uncharacterized protein</fullName>
    </submittedName>
</protein>
<proteinExistence type="predicted"/>
<reference evidence="2" key="1">
    <citation type="submission" date="2020-05" db="EMBL/GenBank/DDBJ databases">
        <authorList>
            <person name="Chiriac C."/>
            <person name="Salcher M."/>
            <person name="Ghai R."/>
            <person name="Kavagutti S V."/>
        </authorList>
    </citation>
    <scope>NUCLEOTIDE SEQUENCE</scope>
</reference>
<organism evidence="2">
    <name type="scientific">uncultured Caudovirales phage</name>
    <dbReference type="NCBI Taxonomy" id="2100421"/>
    <lineage>
        <taxon>Viruses</taxon>
        <taxon>Duplodnaviria</taxon>
        <taxon>Heunggongvirae</taxon>
        <taxon>Uroviricota</taxon>
        <taxon>Caudoviricetes</taxon>
        <taxon>Peduoviridae</taxon>
        <taxon>Maltschvirus</taxon>
        <taxon>Maltschvirus maltsch</taxon>
    </lineage>
</organism>
<dbReference type="EMBL" id="LR796916">
    <property type="protein sequence ID" value="CAB4175414.1"/>
    <property type="molecule type" value="Genomic_DNA"/>
</dbReference>
<accession>A0A6J5RPQ6</accession>